<dbReference type="GO" id="GO:0031349">
    <property type="term" value="P:positive regulation of defense response"/>
    <property type="evidence" value="ECO:0007669"/>
    <property type="project" value="UniProtKB-ARBA"/>
</dbReference>
<dbReference type="GO" id="GO:0005524">
    <property type="term" value="F:ATP binding"/>
    <property type="evidence" value="ECO:0007669"/>
    <property type="project" value="UniProtKB-KW"/>
</dbReference>
<dbReference type="RefSeq" id="XP_055869660.1">
    <property type="nucleotide sequence ID" value="XM_056013685.1"/>
</dbReference>
<dbReference type="Pfam" id="PF00619">
    <property type="entry name" value="CARD"/>
    <property type="match status" value="1"/>
</dbReference>
<dbReference type="PRINTS" id="PR00109">
    <property type="entry name" value="TYRKINASE"/>
</dbReference>
<dbReference type="GO" id="GO:1902533">
    <property type="term" value="P:positive regulation of intracellular signal transduction"/>
    <property type="evidence" value="ECO:0007669"/>
    <property type="project" value="UniProtKB-ARBA"/>
</dbReference>
<keyword evidence="2" id="KW-0067">ATP-binding</keyword>
<dbReference type="Gene3D" id="1.10.533.10">
    <property type="entry name" value="Death Domain, Fas"/>
    <property type="match status" value="1"/>
</dbReference>
<evidence type="ECO:0000259" key="4">
    <source>
        <dbReference type="PROSITE" id="PS50011"/>
    </source>
</evidence>
<sequence>MTPQHGKLKRKHEACIRENFMYLKEHLAANKIADYLFQYNVLTQDDQEEIRNEIAILEKNDCLLKKLLWSGPCNGFDSFMTCLQKYQPPVYDRLTKCLKSQSGRRGRLNVLFSRKQKCKTKLQASDDCQDLCSCNLEILLNDLKPLLQQKDRKSAEYVQNKLQQLLYTIENYYDSFSILEKEMCDLDLQGVLFSIIALASTQYDDVSIGNRIKLAAIEILVYLTTLGNILAKTIANKKSVEVIADQLYNLQGRVYIAKVFDDAKLQVQKKMKREWILIALALARSKHCDKSLFLTEKWNGIFRRFKAYEKDKFDSEMSSLILAYILEGNTFISYIQESGICYVDFVKPFLTHSIVHATISFPSSRVKLEIKAYFEGLAQLASIEHAAAKKIIGAKLSHLNEIVLQLDDSILHRAHSIFVKNILTQNISEKPDYSMCTDSTEEIKYVQQLPVVSEKWEIESTSSRQYSCYEKEISAYIQVVDERYAVPASHEEIQVSSDELTQDLYNNEQANTDTTEETSSDNTYREEKDTSCDTLSTTDNEGIEAHYEDIEFSLKKEDSASDSSQLGEPLKCDKNEKSKKILKDSGFSSALQRVTFDGPSSSKQTETLYDRDSTFINYDSYSDDDEETEDALSLSERNIASVLKDLEVPIEAIKVSEEGKESYRSLLKGFMSHDIQVAVKVLKTSSMFGCPNFKEAVLLKTLRHPNIVQILGVVTTSPFYIIMELPELDNLSTFLQTEKGQGMKINEISNINMQIAGGMVYLQEKKIIHRALTSLNILIGKEITVKISEFSQAILLGNKQKIYKSPQGLHFPKIVTAPEALWKGKFSFKSDVWSFGVIIHSTVTLGRCQLSEKQVECHFSNQCVSKKRTNVPIEVPTAYLKIMSQCCDPLPDKRPSFHRLKQFFEALQN</sequence>
<evidence type="ECO:0000256" key="3">
    <source>
        <dbReference type="SAM" id="MobiDB-lite"/>
    </source>
</evidence>
<accession>A0A9W2Z3L5</accession>
<feature type="domain" description="CARD" evidence="5">
    <location>
        <begin position="8"/>
        <end position="88"/>
    </location>
</feature>
<dbReference type="AlphaFoldDB" id="A0A9W2Z3L5"/>
<dbReference type="PROSITE" id="PS50011">
    <property type="entry name" value="PROTEIN_KINASE_DOM"/>
    <property type="match status" value="1"/>
</dbReference>
<keyword evidence="6" id="KW-1185">Reference proteome</keyword>
<dbReference type="RefSeq" id="XP_055869659.1">
    <property type="nucleotide sequence ID" value="XM_056013684.1"/>
</dbReference>
<gene>
    <name evidence="7 8 9" type="primary">LOC106080295</name>
</gene>
<dbReference type="InterPro" id="IPR011009">
    <property type="entry name" value="Kinase-like_dom_sf"/>
</dbReference>
<dbReference type="Proteomes" id="UP001165740">
    <property type="component" value="Chromosome 16"/>
</dbReference>
<dbReference type="GO" id="GO:0042981">
    <property type="term" value="P:regulation of apoptotic process"/>
    <property type="evidence" value="ECO:0007669"/>
    <property type="project" value="InterPro"/>
</dbReference>
<evidence type="ECO:0000256" key="1">
    <source>
        <dbReference type="ARBA" id="ARBA00022741"/>
    </source>
</evidence>
<dbReference type="Gene3D" id="1.10.510.10">
    <property type="entry name" value="Transferase(Phosphotransferase) domain 1"/>
    <property type="match status" value="1"/>
</dbReference>
<dbReference type="SUPFAM" id="SSF56112">
    <property type="entry name" value="Protein kinase-like (PK-like)"/>
    <property type="match status" value="1"/>
</dbReference>
<dbReference type="OrthoDB" id="10303489at2759"/>
<dbReference type="InterPro" id="IPR000719">
    <property type="entry name" value="Prot_kinase_dom"/>
</dbReference>
<reference evidence="7 8" key="1">
    <citation type="submission" date="2025-04" db="UniProtKB">
        <authorList>
            <consortium name="RefSeq"/>
        </authorList>
    </citation>
    <scope>IDENTIFICATION</scope>
</reference>
<evidence type="ECO:0000313" key="7">
    <source>
        <dbReference type="RefSeq" id="XP_055869658.1"/>
    </source>
</evidence>
<dbReference type="InterPro" id="IPR050198">
    <property type="entry name" value="Non-receptor_tyrosine_kinases"/>
</dbReference>
<evidence type="ECO:0000313" key="6">
    <source>
        <dbReference type="Proteomes" id="UP001165740"/>
    </source>
</evidence>
<evidence type="ECO:0000256" key="2">
    <source>
        <dbReference type="ARBA" id="ARBA00022840"/>
    </source>
</evidence>
<dbReference type="PROSITE" id="PS50209">
    <property type="entry name" value="CARD"/>
    <property type="match status" value="1"/>
</dbReference>
<dbReference type="Pfam" id="PF07714">
    <property type="entry name" value="PK_Tyr_Ser-Thr"/>
    <property type="match status" value="1"/>
</dbReference>
<dbReference type="GO" id="GO:0004672">
    <property type="term" value="F:protein kinase activity"/>
    <property type="evidence" value="ECO:0007669"/>
    <property type="project" value="InterPro"/>
</dbReference>
<feature type="domain" description="Protein kinase" evidence="4">
    <location>
        <begin position="652"/>
        <end position="904"/>
    </location>
</feature>
<feature type="region of interest" description="Disordered" evidence="3">
    <location>
        <begin position="507"/>
        <end position="541"/>
    </location>
</feature>
<protein>
    <submittedName>
        <fullName evidence="7 8">Uncharacterized protein LOC106080295</fullName>
    </submittedName>
</protein>
<dbReference type="SUPFAM" id="SSF47986">
    <property type="entry name" value="DEATH domain"/>
    <property type="match status" value="1"/>
</dbReference>
<dbReference type="GeneID" id="106080295"/>
<dbReference type="PANTHER" id="PTHR24418">
    <property type="entry name" value="TYROSINE-PROTEIN KINASE"/>
    <property type="match status" value="1"/>
</dbReference>
<proteinExistence type="predicted"/>
<evidence type="ECO:0000259" key="5">
    <source>
        <dbReference type="PROSITE" id="PS50209"/>
    </source>
</evidence>
<feature type="region of interest" description="Disordered" evidence="3">
    <location>
        <begin position="556"/>
        <end position="575"/>
    </location>
</feature>
<dbReference type="InterPro" id="IPR011029">
    <property type="entry name" value="DEATH-like_dom_sf"/>
</dbReference>
<organism evidence="6 7">
    <name type="scientific">Biomphalaria glabrata</name>
    <name type="common">Bloodfluke planorb</name>
    <name type="synonym">Freshwater snail</name>
    <dbReference type="NCBI Taxonomy" id="6526"/>
    <lineage>
        <taxon>Eukaryota</taxon>
        <taxon>Metazoa</taxon>
        <taxon>Spiralia</taxon>
        <taxon>Lophotrochozoa</taxon>
        <taxon>Mollusca</taxon>
        <taxon>Gastropoda</taxon>
        <taxon>Heterobranchia</taxon>
        <taxon>Euthyneura</taxon>
        <taxon>Panpulmonata</taxon>
        <taxon>Hygrophila</taxon>
        <taxon>Lymnaeoidea</taxon>
        <taxon>Planorbidae</taxon>
        <taxon>Biomphalaria</taxon>
    </lineage>
</organism>
<keyword evidence="1" id="KW-0547">Nucleotide-binding</keyword>
<evidence type="ECO:0000313" key="9">
    <source>
        <dbReference type="RefSeq" id="XP_055869660.1"/>
    </source>
</evidence>
<dbReference type="CDD" id="cd01671">
    <property type="entry name" value="CARD"/>
    <property type="match status" value="1"/>
</dbReference>
<dbReference type="InterPro" id="IPR001245">
    <property type="entry name" value="Ser-Thr/Tyr_kinase_cat_dom"/>
</dbReference>
<dbReference type="Gene3D" id="3.30.200.20">
    <property type="entry name" value="Phosphorylase Kinase, domain 1"/>
    <property type="match status" value="1"/>
</dbReference>
<dbReference type="RefSeq" id="XP_055869658.1">
    <property type="nucleotide sequence ID" value="XM_056013683.1"/>
</dbReference>
<evidence type="ECO:0000313" key="8">
    <source>
        <dbReference type="RefSeq" id="XP_055869659.1"/>
    </source>
</evidence>
<name>A0A9W2Z3L5_BIOGL</name>
<dbReference type="InterPro" id="IPR001315">
    <property type="entry name" value="CARD"/>
</dbReference>